<keyword evidence="2" id="KW-1185">Reference proteome</keyword>
<comment type="caution">
    <text evidence="1">The sequence shown here is derived from an EMBL/GenBank/DDBJ whole genome shotgun (WGS) entry which is preliminary data.</text>
</comment>
<reference evidence="1 2" key="1">
    <citation type="submission" date="2020-12" db="EMBL/GenBank/DDBJ databases">
        <title>Novel Thalassolituus-related marine hydrocarbonoclastic bacteria mediated algae-derived hydrocarbons mineralization in twilight zone of the northern South China Sea.</title>
        <authorList>
            <person name="Dong C."/>
        </authorList>
    </citation>
    <scope>NUCLEOTIDE SEQUENCE [LARGE SCALE GENOMIC DNA]</scope>
    <source>
        <strain evidence="1 2">IMCC1826</strain>
    </source>
</reference>
<sequence length="420" mass="47814">MRTLTNKLLCAHNITTSPISIKVLKITNPNFKTEEISKMSRNFESLLIKRDEWNWSYEKVFVKPNIPHKKLMNALGYASGVRPEDVLLLIDDTVFGGAKDGMLVTSDAIYCHEIMTSPVKISFKDITEVGMDRNSQVLVNKRNFFKANIVDHLALLTITSRINAVLKEVRGEKESSEVGTNEREKIVEKKEASNSSNEVKVSQNKYALNFISSDEYFSAIKKIDNINKASSVASIFLGDANKDRPITKITDDFTKKIYKAVFLFRTMIVDESRVNEFANDLATVEVECYTAANLIKYLLKHSVPEAVLSSIMETAIPDALFIKSEKMQDLVLSIIKSYIQDDEPIVMFTARLFICNKEKRLVDEISNSMHQIIDIESREFNDQFTNFTAGLERMLTLFDNKVNTLTKEFVSNTLNTVHKR</sequence>
<protein>
    <submittedName>
        <fullName evidence="1">Uncharacterized protein</fullName>
    </submittedName>
</protein>
<evidence type="ECO:0000313" key="1">
    <source>
        <dbReference type="EMBL" id="MCA6064195.1"/>
    </source>
</evidence>
<evidence type="ECO:0000313" key="2">
    <source>
        <dbReference type="Proteomes" id="UP000714380"/>
    </source>
</evidence>
<gene>
    <name evidence="1" type="ORF">I9W95_11315</name>
</gene>
<name>A0ABS7ZR81_9GAMM</name>
<proteinExistence type="predicted"/>
<dbReference type="Proteomes" id="UP000714380">
    <property type="component" value="Unassembled WGS sequence"/>
</dbReference>
<accession>A0ABS7ZR81</accession>
<organism evidence="1 2">
    <name type="scientific">Thalassolituus marinus</name>
    <dbReference type="NCBI Taxonomy" id="671053"/>
    <lineage>
        <taxon>Bacteria</taxon>
        <taxon>Pseudomonadati</taxon>
        <taxon>Pseudomonadota</taxon>
        <taxon>Gammaproteobacteria</taxon>
        <taxon>Oceanospirillales</taxon>
        <taxon>Oceanospirillaceae</taxon>
        <taxon>Thalassolituus</taxon>
    </lineage>
</organism>
<dbReference type="EMBL" id="JAEDAH010000058">
    <property type="protein sequence ID" value="MCA6064195.1"/>
    <property type="molecule type" value="Genomic_DNA"/>
</dbReference>
<dbReference type="RefSeq" id="WP_225674931.1">
    <property type="nucleotide sequence ID" value="NZ_JAEDAH010000058.1"/>
</dbReference>